<feature type="compositionally biased region" description="Acidic residues" evidence="1">
    <location>
        <begin position="138"/>
        <end position="147"/>
    </location>
</feature>
<dbReference type="EMBL" id="ML977508">
    <property type="protein sequence ID" value="KAF2128364.1"/>
    <property type="molecule type" value="Genomic_DNA"/>
</dbReference>
<accession>A0A6A6ABH4</accession>
<proteinExistence type="predicted"/>
<keyword evidence="3" id="KW-1185">Reference proteome</keyword>
<feature type="compositionally biased region" description="Basic residues" evidence="1">
    <location>
        <begin position="87"/>
        <end position="96"/>
    </location>
</feature>
<protein>
    <submittedName>
        <fullName evidence="2">Uncharacterized protein</fullName>
    </submittedName>
</protein>
<dbReference type="AlphaFoldDB" id="A0A6A6ABH4"/>
<dbReference type="OrthoDB" id="5418867at2759"/>
<evidence type="ECO:0000313" key="2">
    <source>
        <dbReference type="EMBL" id="KAF2128364.1"/>
    </source>
</evidence>
<evidence type="ECO:0000256" key="1">
    <source>
        <dbReference type="SAM" id="MobiDB-lite"/>
    </source>
</evidence>
<feature type="compositionally biased region" description="Basic and acidic residues" evidence="1">
    <location>
        <begin position="97"/>
        <end position="106"/>
    </location>
</feature>
<gene>
    <name evidence="2" type="ORF">P153DRAFT_432033</name>
</gene>
<dbReference type="Proteomes" id="UP000799771">
    <property type="component" value="Unassembled WGS sequence"/>
</dbReference>
<evidence type="ECO:0000313" key="3">
    <source>
        <dbReference type="Proteomes" id="UP000799771"/>
    </source>
</evidence>
<dbReference type="RefSeq" id="XP_033522753.1">
    <property type="nucleotide sequence ID" value="XM_033672947.1"/>
</dbReference>
<sequence length="176" mass="19356">MPLKWTPELDSILLHGVFEECNISFSKALCSKIAERVGAAGIECTPKAVENRLYSWKKKNVGGTINGSTPNTPSKPATPKTPASSRGRAKAATKKKIQAEQDLLHNDDDDEDEILSPTVNRKRGRSAQKPANYAESGASDDDVEEEYVPLAKKVKQEQQDADDFTNIIDNEVKEEV</sequence>
<dbReference type="GeneID" id="54413379"/>
<feature type="compositionally biased region" description="Low complexity" evidence="1">
    <location>
        <begin position="68"/>
        <end position="85"/>
    </location>
</feature>
<name>A0A6A6ABH4_9PLEO</name>
<reference evidence="2" key="1">
    <citation type="journal article" date="2020" name="Stud. Mycol.">
        <title>101 Dothideomycetes genomes: a test case for predicting lifestyles and emergence of pathogens.</title>
        <authorList>
            <person name="Haridas S."/>
            <person name="Albert R."/>
            <person name="Binder M."/>
            <person name="Bloem J."/>
            <person name="Labutti K."/>
            <person name="Salamov A."/>
            <person name="Andreopoulos B."/>
            <person name="Baker S."/>
            <person name="Barry K."/>
            <person name="Bills G."/>
            <person name="Bluhm B."/>
            <person name="Cannon C."/>
            <person name="Castanera R."/>
            <person name="Culley D."/>
            <person name="Daum C."/>
            <person name="Ezra D."/>
            <person name="Gonzalez J."/>
            <person name="Henrissat B."/>
            <person name="Kuo A."/>
            <person name="Liang C."/>
            <person name="Lipzen A."/>
            <person name="Lutzoni F."/>
            <person name="Magnuson J."/>
            <person name="Mondo S."/>
            <person name="Nolan M."/>
            <person name="Ohm R."/>
            <person name="Pangilinan J."/>
            <person name="Park H.-J."/>
            <person name="Ramirez L."/>
            <person name="Alfaro M."/>
            <person name="Sun H."/>
            <person name="Tritt A."/>
            <person name="Yoshinaga Y."/>
            <person name="Zwiers L.-H."/>
            <person name="Turgeon B."/>
            <person name="Goodwin S."/>
            <person name="Spatafora J."/>
            <person name="Crous P."/>
            <person name="Grigoriev I."/>
        </authorList>
    </citation>
    <scope>NUCLEOTIDE SEQUENCE</scope>
    <source>
        <strain evidence="2">CBS 119687</strain>
    </source>
</reference>
<feature type="region of interest" description="Disordered" evidence="1">
    <location>
        <begin position="60"/>
        <end position="176"/>
    </location>
</feature>
<organism evidence="2 3">
    <name type="scientific">Dothidotthia symphoricarpi CBS 119687</name>
    <dbReference type="NCBI Taxonomy" id="1392245"/>
    <lineage>
        <taxon>Eukaryota</taxon>
        <taxon>Fungi</taxon>
        <taxon>Dikarya</taxon>
        <taxon>Ascomycota</taxon>
        <taxon>Pezizomycotina</taxon>
        <taxon>Dothideomycetes</taxon>
        <taxon>Pleosporomycetidae</taxon>
        <taxon>Pleosporales</taxon>
        <taxon>Dothidotthiaceae</taxon>
        <taxon>Dothidotthia</taxon>
    </lineage>
</organism>